<dbReference type="RefSeq" id="WP_133462101.1">
    <property type="nucleotide sequence ID" value="NZ_SNVX01000018.1"/>
</dbReference>
<gene>
    <name evidence="1" type="ORF">EC847_11833</name>
</gene>
<dbReference type="EMBL" id="SNVX01000018">
    <property type="protein sequence ID" value="TDN51504.1"/>
    <property type="molecule type" value="Genomic_DNA"/>
</dbReference>
<evidence type="ECO:0000313" key="1">
    <source>
        <dbReference type="EMBL" id="TDN51504.1"/>
    </source>
</evidence>
<dbReference type="InterPro" id="IPR016032">
    <property type="entry name" value="Sig_transdc_resp-reg_C-effctor"/>
</dbReference>
<name>A0A4R6E2G4_SCAGO</name>
<reference evidence="1 2" key="1">
    <citation type="submission" date="2019-03" db="EMBL/GenBank/DDBJ databases">
        <title>Genomic analyses of the natural microbiome of Caenorhabditis elegans.</title>
        <authorList>
            <person name="Samuel B."/>
        </authorList>
    </citation>
    <scope>NUCLEOTIDE SEQUENCE [LARGE SCALE GENOMIC DNA]</scope>
    <source>
        <strain evidence="1 2">BIGb0156</strain>
    </source>
</reference>
<dbReference type="SUPFAM" id="SSF46894">
    <property type="entry name" value="C-terminal effector domain of the bipartite response regulators"/>
    <property type="match status" value="1"/>
</dbReference>
<accession>A0A4R6E2G4</accession>
<keyword evidence="2" id="KW-1185">Reference proteome</keyword>
<dbReference type="AlphaFoldDB" id="A0A4R6E2G4"/>
<comment type="caution">
    <text evidence="1">The sequence shown here is derived from an EMBL/GenBank/DDBJ whole genome shotgun (WGS) entry which is preliminary data.</text>
</comment>
<dbReference type="Proteomes" id="UP000295530">
    <property type="component" value="Unassembled WGS sequence"/>
</dbReference>
<dbReference type="OrthoDB" id="6509946at2"/>
<evidence type="ECO:0008006" key="3">
    <source>
        <dbReference type="Google" id="ProtNLM"/>
    </source>
</evidence>
<proteinExistence type="predicted"/>
<sequence length="83" mass="9780">MVPLDPTQTDILRKCFPSLNDTKVDILLLFSCGMPKKMIAKRKELSFYTVDNCLRQIAAEYGLEKIDYLRPLFLTRIMMYMLR</sequence>
<dbReference type="GO" id="GO:0003677">
    <property type="term" value="F:DNA binding"/>
    <property type="evidence" value="ECO:0007669"/>
    <property type="project" value="InterPro"/>
</dbReference>
<organism evidence="1 2">
    <name type="scientific">Scandinavium goeteborgense</name>
    <dbReference type="NCBI Taxonomy" id="1851514"/>
    <lineage>
        <taxon>Bacteria</taxon>
        <taxon>Pseudomonadati</taxon>
        <taxon>Pseudomonadota</taxon>
        <taxon>Gammaproteobacteria</taxon>
        <taxon>Enterobacterales</taxon>
        <taxon>Enterobacteriaceae</taxon>
        <taxon>Scandinavium</taxon>
    </lineage>
</organism>
<evidence type="ECO:0000313" key="2">
    <source>
        <dbReference type="Proteomes" id="UP000295530"/>
    </source>
</evidence>
<protein>
    <recommendedName>
        <fullName evidence="3">Regulatory LuxR family protein</fullName>
    </recommendedName>
</protein>
<dbReference type="GO" id="GO:0006355">
    <property type="term" value="P:regulation of DNA-templated transcription"/>
    <property type="evidence" value="ECO:0007669"/>
    <property type="project" value="InterPro"/>
</dbReference>